<dbReference type="Pfam" id="PF05050">
    <property type="entry name" value="Methyltransf_21"/>
    <property type="match status" value="1"/>
</dbReference>
<gene>
    <name evidence="2" type="ORF">C8P66_10367</name>
</gene>
<evidence type="ECO:0000313" key="3">
    <source>
        <dbReference type="Proteomes" id="UP000249688"/>
    </source>
</evidence>
<comment type="caution">
    <text evidence="2">The sequence shown here is derived from an EMBL/GenBank/DDBJ whole genome shotgun (WGS) entry which is preliminary data.</text>
</comment>
<dbReference type="GO" id="GO:0032259">
    <property type="term" value="P:methylation"/>
    <property type="evidence" value="ECO:0007669"/>
    <property type="project" value="UniProtKB-KW"/>
</dbReference>
<evidence type="ECO:0000259" key="1">
    <source>
        <dbReference type="Pfam" id="PF05050"/>
    </source>
</evidence>
<dbReference type="EMBL" id="QKYU01000003">
    <property type="protein sequence ID" value="PZW49042.1"/>
    <property type="molecule type" value="Genomic_DNA"/>
</dbReference>
<keyword evidence="3" id="KW-1185">Reference proteome</keyword>
<dbReference type="NCBIfam" id="TIGR01444">
    <property type="entry name" value="fkbM_fam"/>
    <property type="match status" value="1"/>
</dbReference>
<proteinExistence type="predicted"/>
<dbReference type="OrthoDB" id="5679686at2"/>
<dbReference type="PANTHER" id="PTHR34203">
    <property type="entry name" value="METHYLTRANSFERASE, FKBM FAMILY PROTEIN"/>
    <property type="match status" value="1"/>
</dbReference>
<dbReference type="Proteomes" id="UP000249688">
    <property type="component" value="Unassembled WGS sequence"/>
</dbReference>
<dbReference type="GO" id="GO:0008168">
    <property type="term" value="F:methyltransferase activity"/>
    <property type="evidence" value="ECO:0007669"/>
    <property type="project" value="UniProtKB-KW"/>
</dbReference>
<feature type="domain" description="Methyltransferase FkbM" evidence="1">
    <location>
        <begin position="118"/>
        <end position="256"/>
    </location>
</feature>
<dbReference type="InterPro" id="IPR006342">
    <property type="entry name" value="FkbM_mtfrase"/>
</dbReference>
<protein>
    <submittedName>
        <fullName evidence="2">FkbM family methyltransferase</fullName>
    </submittedName>
</protein>
<keyword evidence="2" id="KW-0489">Methyltransferase</keyword>
<dbReference type="RefSeq" id="WP_158537077.1">
    <property type="nucleotide sequence ID" value="NZ_QKYU01000003.1"/>
</dbReference>
<dbReference type="InterPro" id="IPR029063">
    <property type="entry name" value="SAM-dependent_MTases_sf"/>
</dbReference>
<reference evidence="2 3" key="1">
    <citation type="submission" date="2018-06" db="EMBL/GenBank/DDBJ databases">
        <title>Genomic Encyclopedia of Archaeal and Bacterial Type Strains, Phase II (KMG-II): from individual species to whole genera.</title>
        <authorList>
            <person name="Goeker M."/>
        </authorList>
    </citation>
    <scope>NUCLEOTIDE SEQUENCE [LARGE SCALE GENOMIC DNA]</scope>
    <source>
        <strain evidence="2 3">DSM 24525</strain>
    </source>
</reference>
<dbReference type="PANTHER" id="PTHR34203:SF15">
    <property type="entry name" value="SLL1173 PROTEIN"/>
    <property type="match status" value="1"/>
</dbReference>
<keyword evidence="2" id="KW-0808">Transferase</keyword>
<dbReference type="SUPFAM" id="SSF53335">
    <property type="entry name" value="S-adenosyl-L-methionine-dependent methyltransferases"/>
    <property type="match status" value="1"/>
</dbReference>
<dbReference type="InterPro" id="IPR052514">
    <property type="entry name" value="SAM-dependent_MTase"/>
</dbReference>
<evidence type="ECO:0000313" key="2">
    <source>
        <dbReference type="EMBL" id="PZW49042.1"/>
    </source>
</evidence>
<dbReference type="AlphaFoldDB" id="A0A2W7IP74"/>
<organism evidence="2 3">
    <name type="scientific">Humitalea rosea</name>
    <dbReference type="NCBI Taxonomy" id="990373"/>
    <lineage>
        <taxon>Bacteria</taxon>
        <taxon>Pseudomonadati</taxon>
        <taxon>Pseudomonadota</taxon>
        <taxon>Alphaproteobacteria</taxon>
        <taxon>Acetobacterales</taxon>
        <taxon>Roseomonadaceae</taxon>
        <taxon>Humitalea</taxon>
    </lineage>
</organism>
<sequence length="309" mass="33600">MSIGPISRLLGRSEPLQPLVQTVAVAQSPETTLLPLLSLQMLRSPPHRSWLEAAIRARCNAVPLAADLLLCRILGRFKFHVDPQDEGFAPHLLLDGYWEYWVTDQICRMTQPGMVAVDVGANAGYYAVLMADLVGSGGHVHAVEPGGRSLRLLRRNLAVNGFTGQSTVHALAVGASRGSAVLRSTAAEPKNAYVVPEGLPAPAGVHEETIEIAPLDELVETAHIIKIDVEGHEEQAWAGMQRLLDRSPDVRVLLEFNAARCLDPAGLLRDIAGRFPLRFLDFDAVVKPADTAVLLNSREDTMLLLTHED</sequence>
<name>A0A2W7IP74_9PROT</name>
<accession>A0A2W7IP74</accession>
<dbReference type="Gene3D" id="3.40.50.150">
    <property type="entry name" value="Vaccinia Virus protein VP39"/>
    <property type="match status" value="1"/>
</dbReference>